<dbReference type="Proteomes" id="UP000445582">
    <property type="component" value="Unassembled WGS sequence"/>
</dbReference>
<dbReference type="InterPro" id="IPR001126">
    <property type="entry name" value="UmuC"/>
</dbReference>
<dbReference type="InterPro" id="IPR043502">
    <property type="entry name" value="DNA/RNA_pol_sf"/>
</dbReference>
<sequence length="513" mass="56128">MSAMTRRRIVSIWFPQLVMERWRNAHPATDDAIPLALAEEGPHGQVIAAVNAAARHGGARRGQRMTDARAILPTLAIAPADPAGDAAALAAMGRWAQRWSPWTAVDGADGLLLDTGGAAHLFGGEAAMLAGMARAFGALGHTSRIALAPTIGAAWALAHYGGKEQVVIAEDDLAAALAPLPIASLRIDADAVLLLRRLGIKTVGALRGIPTEALGRRFRKHRRAIANPLRRLQQAYGDVEEVVAPLAPHKVYRASARVLEPIRHVAVLEPVVADLAADLAQQLEEAHLGLRRARFEAFRIDGHIAQLEVETAAPVRAPAHVVRLFSEKLDGLDAGFGFDAFALTALWHEQMDALQKGLEEDEAPGISFAHLIDRLRVRLGAGNVRLAAPCASHVPERSIVWQEDMGAPGAFGEILRDRPIRLFDRPEPVTVIYATPDGPPRRFRWRRQLHDVARSEGPERIAPEWWRERSEVRLRDYYKVEDEAGRRLWIYRSGVVGDGRGGPPQWFVHGLFA</sequence>
<keyword evidence="1" id="KW-0227">DNA damage</keyword>
<dbReference type="EMBL" id="WTYN01000001">
    <property type="protein sequence ID" value="MXO62598.1"/>
    <property type="molecule type" value="Genomic_DNA"/>
</dbReference>
<dbReference type="OrthoDB" id="9788640at2"/>
<dbReference type="Pfam" id="PF00817">
    <property type="entry name" value="IMS"/>
    <property type="match status" value="1"/>
</dbReference>
<evidence type="ECO:0000256" key="1">
    <source>
        <dbReference type="ARBA" id="ARBA00022763"/>
    </source>
</evidence>
<organism evidence="3 4">
    <name type="scientific">Qipengyuania oceanensis</name>
    <dbReference type="NCBI Taxonomy" id="1463597"/>
    <lineage>
        <taxon>Bacteria</taxon>
        <taxon>Pseudomonadati</taxon>
        <taxon>Pseudomonadota</taxon>
        <taxon>Alphaproteobacteria</taxon>
        <taxon>Sphingomonadales</taxon>
        <taxon>Erythrobacteraceae</taxon>
        <taxon>Qipengyuania</taxon>
    </lineage>
</organism>
<dbReference type="GO" id="GO:0006281">
    <property type="term" value="P:DNA repair"/>
    <property type="evidence" value="ECO:0007669"/>
    <property type="project" value="InterPro"/>
</dbReference>
<gene>
    <name evidence="3" type="ORF">GRI48_06190</name>
</gene>
<dbReference type="CDD" id="cd03468">
    <property type="entry name" value="PolY_like"/>
    <property type="match status" value="1"/>
</dbReference>
<keyword evidence="4" id="KW-1185">Reference proteome</keyword>
<evidence type="ECO:0000313" key="4">
    <source>
        <dbReference type="Proteomes" id="UP000445582"/>
    </source>
</evidence>
<reference evidence="3 4" key="1">
    <citation type="submission" date="2019-12" db="EMBL/GenBank/DDBJ databases">
        <title>Genomic-based taxomic classification of the family Erythrobacteraceae.</title>
        <authorList>
            <person name="Xu L."/>
        </authorList>
    </citation>
    <scope>NUCLEOTIDE SEQUENCE [LARGE SCALE GENOMIC DNA]</scope>
    <source>
        <strain evidence="3 4">MCCC 1A09965</strain>
    </source>
</reference>
<dbReference type="PANTHER" id="PTHR35369:SF2">
    <property type="entry name" value="BLR3025 PROTEIN"/>
    <property type="match status" value="1"/>
</dbReference>
<dbReference type="InterPro" id="IPR050356">
    <property type="entry name" value="SulA_CellDiv_inhibitor"/>
</dbReference>
<protein>
    <submittedName>
        <fullName evidence="3">DNA polymerase Y family protein</fullName>
    </submittedName>
</protein>
<dbReference type="AlphaFoldDB" id="A0A844YHU0"/>
<evidence type="ECO:0000259" key="2">
    <source>
        <dbReference type="Pfam" id="PF00817"/>
    </source>
</evidence>
<dbReference type="PANTHER" id="PTHR35369">
    <property type="entry name" value="BLR3025 PROTEIN-RELATED"/>
    <property type="match status" value="1"/>
</dbReference>
<evidence type="ECO:0000313" key="3">
    <source>
        <dbReference type="EMBL" id="MXO62598.1"/>
    </source>
</evidence>
<dbReference type="SUPFAM" id="SSF56672">
    <property type="entry name" value="DNA/RNA polymerases"/>
    <property type="match status" value="1"/>
</dbReference>
<proteinExistence type="predicted"/>
<name>A0A844YHU0_9SPHN</name>
<feature type="domain" description="UmuC" evidence="2">
    <location>
        <begin position="33"/>
        <end position="156"/>
    </location>
</feature>
<comment type="caution">
    <text evidence="3">The sequence shown here is derived from an EMBL/GenBank/DDBJ whole genome shotgun (WGS) entry which is preliminary data.</text>
</comment>
<accession>A0A844YHU0</accession>